<dbReference type="EMBL" id="BAAAUF010000101">
    <property type="protein sequence ID" value="GAA3077847.1"/>
    <property type="molecule type" value="Genomic_DNA"/>
</dbReference>
<evidence type="ECO:0000313" key="2">
    <source>
        <dbReference type="Proteomes" id="UP001501532"/>
    </source>
</evidence>
<name>A0ABP6M874_9ACTN</name>
<comment type="caution">
    <text evidence="1">The sequence shown here is derived from an EMBL/GenBank/DDBJ whole genome shotgun (WGS) entry which is preliminary data.</text>
</comment>
<evidence type="ECO:0000313" key="1">
    <source>
        <dbReference type="EMBL" id="GAA3077847.1"/>
    </source>
</evidence>
<accession>A0ABP6M874</accession>
<sequence>MTNGTARPLERPARAKMVLRVYTVTREGIVAPPRATVTVPYGFKPARELLNAQLPPCACPLHRTAGAAR</sequence>
<reference evidence="2" key="1">
    <citation type="journal article" date="2019" name="Int. J. Syst. Evol. Microbiol.">
        <title>The Global Catalogue of Microorganisms (GCM) 10K type strain sequencing project: providing services to taxonomists for standard genome sequencing and annotation.</title>
        <authorList>
            <consortium name="The Broad Institute Genomics Platform"/>
            <consortium name="The Broad Institute Genome Sequencing Center for Infectious Disease"/>
            <person name="Wu L."/>
            <person name="Ma J."/>
        </authorList>
    </citation>
    <scope>NUCLEOTIDE SEQUENCE [LARGE SCALE GENOMIC DNA]</scope>
    <source>
        <strain evidence="2">JCM 9091</strain>
    </source>
</reference>
<organism evidence="1 2">
    <name type="scientific">Streptomyces glomeratus</name>
    <dbReference type="NCBI Taxonomy" id="284452"/>
    <lineage>
        <taxon>Bacteria</taxon>
        <taxon>Bacillati</taxon>
        <taxon>Actinomycetota</taxon>
        <taxon>Actinomycetes</taxon>
        <taxon>Kitasatosporales</taxon>
        <taxon>Streptomycetaceae</taxon>
        <taxon>Streptomyces</taxon>
    </lineage>
</organism>
<dbReference type="RefSeq" id="WP_234517309.1">
    <property type="nucleotide sequence ID" value="NZ_BAAAUF010000101.1"/>
</dbReference>
<gene>
    <name evidence="1" type="ORF">GCM10010448_69840</name>
</gene>
<proteinExistence type="predicted"/>
<keyword evidence="2" id="KW-1185">Reference proteome</keyword>
<dbReference type="Proteomes" id="UP001501532">
    <property type="component" value="Unassembled WGS sequence"/>
</dbReference>
<protein>
    <submittedName>
        <fullName evidence="1">Uncharacterized protein</fullName>
    </submittedName>
</protein>